<comment type="subcellular location">
    <subcellularLocation>
        <location evidence="1">Cell membrane</location>
        <topology evidence="1">Multi-pass membrane protein</topology>
    </subcellularLocation>
</comment>
<accession>A0A6M8UFQ9</accession>
<evidence type="ECO:0000256" key="3">
    <source>
        <dbReference type="ARBA" id="ARBA00022692"/>
    </source>
</evidence>
<dbReference type="Proteomes" id="UP000505325">
    <property type="component" value="Chromosome"/>
</dbReference>
<keyword evidence="4 6" id="KW-1133">Transmembrane helix</keyword>
<protein>
    <submittedName>
        <fullName evidence="8">Type II secretion system F family protein</fullName>
    </submittedName>
</protein>
<keyword evidence="5 6" id="KW-0472">Membrane</keyword>
<dbReference type="KEGG" id="pmak:PMPD1_3527"/>
<keyword evidence="2" id="KW-1003">Cell membrane</keyword>
<proteinExistence type="predicted"/>
<evidence type="ECO:0000313" key="8">
    <source>
        <dbReference type="EMBL" id="QKJ88444.1"/>
    </source>
</evidence>
<reference evidence="8 9" key="1">
    <citation type="submission" date="2020-06" db="EMBL/GenBank/DDBJ databases">
        <title>Genome sequence of Paramixta manurensis strain PD-1.</title>
        <authorList>
            <person name="Lee C.W."/>
            <person name="Kim J."/>
        </authorList>
    </citation>
    <scope>NUCLEOTIDE SEQUENCE [LARGE SCALE GENOMIC DNA]</scope>
    <source>
        <strain evidence="8 9">PD-1</strain>
    </source>
</reference>
<gene>
    <name evidence="8" type="ORF">PMPD1_3527</name>
</gene>
<dbReference type="Pfam" id="PF00482">
    <property type="entry name" value="T2SSF"/>
    <property type="match status" value="1"/>
</dbReference>
<evidence type="ECO:0000313" key="9">
    <source>
        <dbReference type="Proteomes" id="UP000505325"/>
    </source>
</evidence>
<evidence type="ECO:0000256" key="6">
    <source>
        <dbReference type="SAM" id="Phobius"/>
    </source>
</evidence>
<keyword evidence="9" id="KW-1185">Reference proteome</keyword>
<keyword evidence="3 6" id="KW-0812">Transmembrane</keyword>
<dbReference type="PANTHER" id="PTHR35007:SF2">
    <property type="entry name" value="PILUS ASSEMBLE PROTEIN"/>
    <property type="match status" value="1"/>
</dbReference>
<dbReference type="AlphaFoldDB" id="A0A6M8UFQ9"/>
<evidence type="ECO:0000259" key="7">
    <source>
        <dbReference type="Pfam" id="PF00482"/>
    </source>
</evidence>
<feature type="transmembrane region" description="Helical" evidence="6">
    <location>
        <begin position="257"/>
        <end position="277"/>
    </location>
</feature>
<organism evidence="8 9">
    <name type="scientific">Paramixta manurensis</name>
    <dbReference type="NCBI Taxonomy" id="2740817"/>
    <lineage>
        <taxon>Bacteria</taxon>
        <taxon>Pseudomonadati</taxon>
        <taxon>Pseudomonadota</taxon>
        <taxon>Gammaproteobacteria</taxon>
        <taxon>Enterobacterales</taxon>
        <taxon>Erwiniaceae</taxon>
        <taxon>Paramixta</taxon>
    </lineage>
</organism>
<feature type="transmembrane region" description="Helical" evidence="6">
    <location>
        <begin position="6"/>
        <end position="22"/>
    </location>
</feature>
<name>A0A6M8UFQ9_9GAMM</name>
<dbReference type="PANTHER" id="PTHR35007">
    <property type="entry name" value="INTEGRAL MEMBRANE PROTEIN-RELATED"/>
    <property type="match status" value="1"/>
</dbReference>
<evidence type="ECO:0000256" key="1">
    <source>
        <dbReference type="ARBA" id="ARBA00004651"/>
    </source>
</evidence>
<sequence length="280" mass="31831">MLIRALMIILLLSGTGMVWLMVHRRQRVRRLSAMITLLAKDPAEKRLQQLKNNHEAELILEKKNRMLSYFRKLDASIIYKVGLMVLLFFSALAANYLFRLELSQNQQMMAGALTLVVAIILPGKLRSWMVNRRVKKMSSEIPWLVDLLAICVQCGMSLEAAFVFLSQKMVGINPDFAPFMERLVKRSEVSGLADGLRRFYQELPSMENRMLCATLAQSLQYGSSVYDQLITLARDIREVQLLTLEEKVGSLGAKMSVPLILFFMFPVVIVVAAPGVMRIF</sequence>
<dbReference type="RefSeq" id="WP_173635302.1">
    <property type="nucleotide sequence ID" value="NZ_CP054212.1"/>
</dbReference>
<evidence type="ECO:0000256" key="4">
    <source>
        <dbReference type="ARBA" id="ARBA00022989"/>
    </source>
</evidence>
<feature type="domain" description="Type II secretion system protein GspF" evidence="7">
    <location>
        <begin position="145"/>
        <end position="271"/>
    </location>
</feature>
<evidence type="ECO:0000256" key="5">
    <source>
        <dbReference type="ARBA" id="ARBA00023136"/>
    </source>
</evidence>
<feature type="transmembrane region" description="Helical" evidence="6">
    <location>
        <begin position="143"/>
        <end position="165"/>
    </location>
</feature>
<dbReference type="GO" id="GO:0005886">
    <property type="term" value="C:plasma membrane"/>
    <property type="evidence" value="ECO:0007669"/>
    <property type="project" value="UniProtKB-SubCell"/>
</dbReference>
<feature type="transmembrane region" description="Helical" evidence="6">
    <location>
        <begin position="104"/>
        <end position="122"/>
    </location>
</feature>
<dbReference type="EMBL" id="CP054212">
    <property type="protein sequence ID" value="QKJ88444.1"/>
    <property type="molecule type" value="Genomic_DNA"/>
</dbReference>
<feature type="transmembrane region" description="Helical" evidence="6">
    <location>
        <begin position="77"/>
        <end position="98"/>
    </location>
</feature>
<dbReference type="InterPro" id="IPR018076">
    <property type="entry name" value="T2SS_GspF_dom"/>
</dbReference>
<evidence type="ECO:0000256" key="2">
    <source>
        <dbReference type="ARBA" id="ARBA00022475"/>
    </source>
</evidence>